<dbReference type="GO" id="GO:0004494">
    <property type="term" value="F:methylmalonyl-CoA mutase activity"/>
    <property type="evidence" value="ECO:0007669"/>
    <property type="project" value="UniProtKB-EC"/>
</dbReference>
<dbReference type="InterPro" id="IPR016176">
    <property type="entry name" value="Cbl-dep_enz_cat"/>
</dbReference>
<gene>
    <name evidence="1" type="ORF">B1A_19716</name>
</gene>
<accession>T0ZPY7</accession>
<reference evidence="1" key="2">
    <citation type="journal article" date="2014" name="ISME J.">
        <title>Microbial stratification in low pH oxic and suboxic macroscopic growths along an acid mine drainage.</title>
        <authorList>
            <person name="Mendez-Garcia C."/>
            <person name="Mesa V."/>
            <person name="Sprenger R.R."/>
            <person name="Richter M."/>
            <person name="Diez M.S."/>
            <person name="Solano J."/>
            <person name="Bargiela R."/>
            <person name="Golyshina O.V."/>
            <person name="Manteca A."/>
            <person name="Ramos J.L."/>
            <person name="Gallego J.R."/>
            <person name="Llorente I."/>
            <person name="Martins Dos Santos V.A."/>
            <person name="Jensen O.N."/>
            <person name="Pelaez A.I."/>
            <person name="Sanchez J."/>
            <person name="Ferrer M."/>
        </authorList>
    </citation>
    <scope>NUCLEOTIDE SEQUENCE</scope>
</reference>
<comment type="caution">
    <text evidence="1">The sequence shown here is derived from an EMBL/GenBank/DDBJ whole genome shotgun (WGS) entry which is preliminary data.</text>
</comment>
<dbReference type="SUPFAM" id="SSF51703">
    <property type="entry name" value="Cobalamin (vitamin B12)-dependent enzymes"/>
    <property type="match status" value="1"/>
</dbReference>
<feature type="non-terminal residue" evidence="1">
    <location>
        <position position="1"/>
    </location>
</feature>
<proteinExistence type="predicted"/>
<dbReference type="Gene3D" id="3.20.20.240">
    <property type="entry name" value="Methylmalonyl-CoA mutase"/>
    <property type="match status" value="1"/>
</dbReference>
<sequence>EVYSAAKGDANLMYPMKAALRANATLGEVSDTLRSVFGIYIPRG</sequence>
<name>T0ZPY7_9ZZZZ</name>
<dbReference type="GO" id="GO:0031419">
    <property type="term" value="F:cobalamin binding"/>
    <property type="evidence" value="ECO:0007669"/>
    <property type="project" value="InterPro"/>
</dbReference>
<dbReference type="EC" id="5.4.99.2" evidence="1"/>
<dbReference type="EMBL" id="AUZX01014557">
    <property type="protein sequence ID" value="EQD31875.1"/>
    <property type="molecule type" value="Genomic_DNA"/>
</dbReference>
<organism evidence="1">
    <name type="scientific">mine drainage metagenome</name>
    <dbReference type="NCBI Taxonomy" id="410659"/>
    <lineage>
        <taxon>unclassified sequences</taxon>
        <taxon>metagenomes</taxon>
        <taxon>ecological metagenomes</taxon>
    </lineage>
</organism>
<dbReference type="AlphaFoldDB" id="T0ZPY7"/>
<evidence type="ECO:0000313" key="1">
    <source>
        <dbReference type="EMBL" id="EQD31875.1"/>
    </source>
</evidence>
<keyword evidence="1" id="KW-0413">Isomerase</keyword>
<reference evidence="1" key="1">
    <citation type="submission" date="2013-08" db="EMBL/GenBank/DDBJ databases">
        <authorList>
            <person name="Mendez C."/>
            <person name="Richter M."/>
            <person name="Ferrer M."/>
            <person name="Sanchez J."/>
        </authorList>
    </citation>
    <scope>NUCLEOTIDE SEQUENCE</scope>
</reference>
<protein>
    <submittedName>
        <fullName evidence="1">Methylmalonyl-CoA mutase, alpha and beta chain, catalytic domain protein</fullName>
        <ecNumber evidence="1">5.4.99.2</ecNumber>
    </submittedName>
</protein>